<evidence type="ECO:0000313" key="2">
    <source>
        <dbReference type="Proteomes" id="UP000011115"/>
    </source>
</evidence>
<protein>
    <submittedName>
        <fullName evidence="1">Uncharacterized protein</fullName>
    </submittedName>
</protein>
<accession>M1DX42</accession>
<dbReference type="HOGENOM" id="CLU_2188603_0_0_1"/>
<name>M1DX42_SOLTU</name>
<sequence length="109" mass="12550">MYHFEGRITRRDGYYISRDVSRAAMDAWTDMSPMGPRLRDSGLRARIFVIPSILFVSEAFCGDLRAKMNTFINNNNKFNVTPRAYILDVADTRRPLLAPKRTLGLTYLT</sequence>
<organism evidence="1 2">
    <name type="scientific">Solanum tuberosum</name>
    <name type="common">Potato</name>
    <dbReference type="NCBI Taxonomy" id="4113"/>
    <lineage>
        <taxon>Eukaryota</taxon>
        <taxon>Viridiplantae</taxon>
        <taxon>Streptophyta</taxon>
        <taxon>Embryophyta</taxon>
        <taxon>Tracheophyta</taxon>
        <taxon>Spermatophyta</taxon>
        <taxon>Magnoliopsida</taxon>
        <taxon>eudicotyledons</taxon>
        <taxon>Gunneridae</taxon>
        <taxon>Pentapetalae</taxon>
        <taxon>asterids</taxon>
        <taxon>lamiids</taxon>
        <taxon>Solanales</taxon>
        <taxon>Solanaceae</taxon>
        <taxon>Solanoideae</taxon>
        <taxon>Solaneae</taxon>
        <taxon>Solanum</taxon>
    </lineage>
</organism>
<reference evidence="1" key="2">
    <citation type="submission" date="2015-06" db="UniProtKB">
        <authorList>
            <consortium name="EnsemblPlants"/>
        </authorList>
    </citation>
    <scope>IDENTIFICATION</scope>
    <source>
        <strain evidence="1">DM1-3 516 R44</strain>
    </source>
</reference>
<keyword evidence="2" id="KW-1185">Reference proteome</keyword>
<dbReference type="Gramene" id="PGSC0003DMT400095821">
    <property type="protein sequence ID" value="PGSC0003DMT400095821"/>
    <property type="gene ID" value="PGSC0003DMG400045392"/>
</dbReference>
<dbReference type="Proteomes" id="UP000011115">
    <property type="component" value="Unassembled WGS sequence"/>
</dbReference>
<dbReference type="AlphaFoldDB" id="M1DX42"/>
<proteinExistence type="predicted"/>
<dbReference type="EnsemblPlants" id="PGSC0003DMT400095821">
    <property type="protein sequence ID" value="PGSC0003DMT400095821"/>
    <property type="gene ID" value="PGSC0003DMG400045392"/>
</dbReference>
<reference evidence="2" key="1">
    <citation type="journal article" date="2011" name="Nature">
        <title>Genome sequence and analysis of the tuber crop potato.</title>
        <authorList>
            <consortium name="The Potato Genome Sequencing Consortium"/>
        </authorList>
    </citation>
    <scope>NUCLEOTIDE SEQUENCE [LARGE SCALE GENOMIC DNA]</scope>
    <source>
        <strain evidence="2">cv. DM1-3 516 R44</strain>
    </source>
</reference>
<evidence type="ECO:0000313" key="1">
    <source>
        <dbReference type="EnsemblPlants" id="PGSC0003DMT400095821"/>
    </source>
</evidence>
<dbReference type="PaxDb" id="4113-PGSC0003DMT400095821"/>
<dbReference type="InParanoid" id="M1DX42"/>